<dbReference type="InterPro" id="IPR036365">
    <property type="entry name" value="PGBD-like_sf"/>
</dbReference>
<proteinExistence type="predicted"/>
<dbReference type="Gene3D" id="1.10.101.10">
    <property type="entry name" value="PGBD-like superfamily/PGBD"/>
    <property type="match status" value="1"/>
</dbReference>
<dbReference type="Pfam" id="PF13560">
    <property type="entry name" value="HTH_31"/>
    <property type="match status" value="1"/>
</dbReference>
<evidence type="ECO:0000313" key="4">
    <source>
        <dbReference type="Proteomes" id="UP000326907"/>
    </source>
</evidence>
<accession>A0A5N5ETT6</accession>
<dbReference type="AlphaFoldDB" id="A0A5N5ETT6"/>
<comment type="caution">
    <text evidence="3">The sequence shown here is derived from an EMBL/GenBank/DDBJ whole genome shotgun (WGS) entry which is preliminary data.</text>
</comment>
<sequence>MPRGRELPESLSEAAAELVVELRTVKSRSGLTLVALERKTAYSKSSWERYLNGRTLPSADAVRALCTVAGCDPVPLVALREVAAADAAARKEREERDDYLAQGAGPLPRTADVADDPEPVPRTASVPGPWWRRWPALVVLGAGVAVAGGVVVAEPWQAGSKAAAPQSPFTSAHDGPYVWGRETSYPCRIQQHSGRTYAGHSGTHQTVLAHNTTSWDVVEAQCLLREAGFDPGAVDGVYGPNTEQAVKRLQAKTGIEDDGLVGPDTWKVLRG</sequence>
<evidence type="ECO:0000259" key="2">
    <source>
        <dbReference type="SMART" id="SM00530"/>
    </source>
</evidence>
<evidence type="ECO:0000313" key="3">
    <source>
        <dbReference type="EMBL" id="KAB2594438.1"/>
    </source>
</evidence>
<feature type="domain" description="HTH cro/C1-type" evidence="2">
    <location>
        <begin position="21"/>
        <end position="76"/>
    </location>
</feature>
<evidence type="ECO:0000256" key="1">
    <source>
        <dbReference type="SAM" id="MobiDB-lite"/>
    </source>
</evidence>
<dbReference type="GO" id="GO:0003677">
    <property type="term" value="F:DNA binding"/>
    <property type="evidence" value="ECO:0007669"/>
    <property type="project" value="InterPro"/>
</dbReference>
<dbReference type="InterPro" id="IPR010982">
    <property type="entry name" value="Lambda_DNA-bd_dom_sf"/>
</dbReference>
<gene>
    <name evidence="3" type="ORF">F5983_01530</name>
</gene>
<dbReference type="SUPFAM" id="SSF47090">
    <property type="entry name" value="PGBD-like"/>
    <property type="match status" value="1"/>
</dbReference>
<dbReference type="InterPro" id="IPR002477">
    <property type="entry name" value="Peptidoglycan-bd-like"/>
</dbReference>
<dbReference type="SMART" id="SM00530">
    <property type="entry name" value="HTH_XRE"/>
    <property type="match status" value="1"/>
</dbReference>
<dbReference type="EMBL" id="VYUA01000001">
    <property type="protein sequence ID" value="KAB2594438.1"/>
    <property type="molecule type" value="Genomic_DNA"/>
</dbReference>
<dbReference type="SUPFAM" id="SSF47413">
    <property type="entry name" value="lambda repressor-like DNA-binding domains"/>
    <property type="match status" value="1"/>
</dbReference>
<name>A0A5N5ETT6_9ACTN</name>
<dbReference type="Proteomes" id="UP000326907">
    <property type="component" value="Unassembled WGS sequence"/>
</dbReference>
<keyword evidence="4" id="KW-1185">Reference proteome</keyword>
<organism evidence="3 4">
    <name type="scientific">Streptomyces arboris</name>
    <dbReference type="NCBI Taxonomy" id="2600619"/>
    <lineage>
        <taxon>Bacteria</taxon>
        <taxon>Bacillati</taxon>
        <taxon>Actinomycetota</taxon>
        <taxon>Actinomycetes</taxon>
        <taxon>Kitasatosporales</taxon>
        <taxon>Streptomycetaceae</taxon>
        <taxon>Streptomyces</taxon>
    </lineage>
</organism>
<dbReference type="InterPro" id="IPR001387">
    <property type="entry name" value="Cro/C1-type_HTH"/>
</dbReference>
<dbReference type="InterPro" id="IPR036366">
    <property type="entry name" value="PGBDSf"/>
</dbReference>
<feature type="compositionally biased region" description="Basic and acidic residues" evidence="1">
    <location>
        <begin position="90"/>
        <end position="99"/>
    </location>
</feature>
<reference evidence="3 4" key="1">
    <citation type="submission" date="2019-09" db="EMBL/GenBank/DDBJ databases">
        <authorList>
            <person name="Liu P."/>
        </authorList>
    </citation>
    <scope>NUCLEOTIDE SEQUENCE [LARGE SCALE GENOMIC DNA]</scope>
    <source>
        <strain evidence="3 4">TRM68085</strain>
    </source>
</reference>
<dbReference type="Pfam" id="PF01471">
    <property type="entry name" value="PG_binding_1"/>
    <property type="match status" value="1"/>
</dbReference>
<dbReference type="CDD" id="cd00093">
    <property type="entry name" value="HTH_XRE"/>
    <property type="match status" value="1"/>
</dbReference>
<dbReference type="Gene3D" id="1.10.260.40">
    <property type="entry name" value="lambda repressor-like DNA-binding domains"/>
    <property type="match status" value="1"/>
</dbReference>
<feature type="region of interest" description="Disordered" evidence="1">
    <location>
        <begin position="90"/>
        <end position="124"/>
    </location>
</feature>
<dbReference type="RefSeq" id="WP_151508633.1">
    <property type="nucleotide sequence ID" value="NZ_VYUA01000001.1"/>
</dbReference>
<protein>
    <submittedName>
        <fullName evidence="3">Helix-turn-helix domain-containing protein</fullName>
    </submittedName>
</protein>